<dbReference type="GeneID" id="106662462"/>
<dbReference type="OrthoDB" id="6366357at2759"/>
<dbReference type="PANTHER" id="PTHR47890">
    <property type="entry name" value="LD24308P"/>
    <property type="match status" value="1"/>
</dbReference>
<proteinExistence type="predicted"/>
<sequence>MTMRINMWQIILLLSLAGGLGEERKPDLCQTDTARQFVLDKIDEIKTNTGKEAWQYMAKKKQGVDGQLLVEFREISKAIDDVVKPVLLTRVVENLWAFAAIELEENNINTFYSTFKKYQNKPDSLIYKDSWSDFAHSCLNNSPNKHSVQQSLEIIQDLIYNEETLTNVFQLTMREANEDYLRCEKDQSVQQILFNLYNHVQITQLKAYAMLQFSWMLLKAYDKGNFEMESELFKHKYLERMEQQANSIVYEMQQAPNEIKKCDPLIHKQDETYTELTRFLQGYIVNEVDLNKEKTCAEDCSFYKYTKQHSCFQDQFCAKQPICKGNIVGCNFVDSDMWICQAPDLSTRRYDWIEYENGRSLGQRSSCKRSVTKVDSWWRWLFWHCSYCFCFCDDPKDIRSHRFFNMREVTSDTTNNKVITGLRFVKKNKIIHLQIQQGTLLKNGAINVSTVAWRAVDDYKTDDDGIKAGVDYHVLTWEQRAIDLDDLIAPEGYVLTGVRFRRIGGHLNLEIKVTKMDFKNGTLVNNGKKTMWIGNDNTDGAHYNPRRRLTMTNPDNPIKNSGVTLPDSVHDQFIEFTNSDLDLDAGQTVVPFIDMQVVTPEPPVPLVGAGIYHKGKKYSGGFIAPKVFTMDYSSHIYKFFPEVNEAELIN</sequence>
<dbReference type="Proteomes" id="UP000494040">
    <property type="component" value="Unassembled WGS sequence"/>
</dbReference>
<keyword evidence="3" id="KW-1185">Reference proteome</keyword>
<name>A0A8I6RBE6_CIMLE</name>
<evidence type="ECO:0000313" key="3">
    <source>
        <dbReference type="Proteomes" id="UP000494040"/>
    </source>
</evidence>
<protein>
    <submittedName>
        <fullName evidence="2">Uncharacterized protein</fullName>
    </submittedName>
</protein>
<reference evidence="2" key="1">
    <citation type="submission" date="2022-01" db="UniProtKB">
        <authorList>
            <consortium name="EnsemblMetazoa"/>
        </authorList>
    </citation>
    <scope>IDENTIFICATION</scope>
</reference>
<dbReference type="InterPro" id="IPR032062">
    <property type="entry name" value="DUF4803"/>
</dbReference>
<dbReference type="RefSeq" id="XP_014242049.1">
    <property type="nucleotide sequence ID" value="XM_014386563.2"/>
</dbReference>
<feature type="chain" id="PRO_5035269232" evidence="1">
    <location>
        <begin position="22"/>
        <end position="650"/>
    </location>
</feature>
<evidence type="ECO:0000313" key="2">
    <source>
        <dbReference type="EnsemblMetazoa" id="XP_014242049.1"/>
    </source>
</evidence>
<dbReference type="AlphaFoldDB" id="A0A8I6RBE6"/>
<dbReference type="OMA" id="CGYYKSA"/>
<evidence type="ECO:0000256" key="1">
    <source>
        <dbReference type="SAM" id="SignalP"/>
    </source>
</evidence>
<dbReference type="KEGG" id="clec:106662462"/>
<accession>A0A8I6RBE6</accession>
<dbReference type="EnsemblMetazoa" id="XM_014386563.2">
    <property type="protein sequence ID" value="XP_014242049.1"/>
    <property type="gene ID" value="LOC106662462"/>
</dbReference>
<feature type="signal peptide" evidence="1">
    <location>
        <begin position="1"/>
        <end position="21"/>
    </location>
</feature>
<dbReference type="PANTHER" id="PTHR47890:SF1">
    <property type="entry name" value="LD24308P"/>
    <property type="match status" value="1"/>
</dbReference>
<keyword evidence="1" id="KW-0732">Signal</keyword>
<organism evidence="2 3">
    <name type="scientific">Cimex lectularius</name>
    <name type="common">Bed bug</name>
    <name type="synonym">Acanthia lectularia</name>
    <dbReference type="NCBI Taxonomy" id="79782"/>
    <lineage>
        <taxon>Eukaryota</taxon>
        <taxon>Metazoa</taxon>
        <taxon>Ecdysozoa</taxon>
        <taxon>Arthropoda</taxon>
        <taxon>Hexapoda</taxon>
        <taxon>Insecta</taxon>
        <taxon>Pterygota</taxon>
        <taxon>Neoptera</taxon>
        <taxon>Paraneoptera</taxon>
        <taxon>Hemiptera</taxon>
        <taxon>Heteroptera</taxon>
        <taxon>Panheteroptera</taxon>
        <taxon>Cimicomorpha</taxon>
        <taxon>Cimicidae</taxon>
        <taxon>Cimex</taxon>
    </lineage>
</organism>
<dbReference type="Pfam" id="PF16061">
    <property type="entry name" value="DUF4803"/>
    <property type="match status" value="1"/>
</dbReference>